<proteinExistence type="inferred from homology"/>
<keyword evidence="12" id="KW-1185">Reference proteome</keyword>
<dbReference type="GO" id="GO:0005737">
    <property type="term" value="C:cytoplasm"/>
    <property type="evidence" value="ECO:0007669"/>
    <property type="project" value="UniProtKB-SubCell"/>
</dbReference>
<evidence type="ECO:0000256" key="10">
    <source>
        <dbReference type="ARBA" id="ARBA00032441"/>
    </source>
</evidence>
<keyword evidence="8" id="KW-0067">ATP-binding</keyword>
<dbReference type="Gene3D" id="3.40.50.300">
    <property type="entry name" value="P-loop containing nucleotide triphosphate hydrolases"/>
    <property type="match status" value="1"/>
</dbReference>
<keyword evidence="4" id="KW-0963">Cytoplasm</keyword>
<evidence type="ECO:0000256" key="7">
    <source>
        <dbReference type="ARBA" id="ARBA00022741"/>
    </source>
</evidence>
<dbReference type="EMBL" id="CP133548">
    <property type="protein sequence ID" value="WMS88992.1"/>
    <property type="molecule type" value="Genomic_DNA"/>
</dbReference>
<keyword evidence="9" id="KW-0460">Magnesium</keyword>
<evidence type="ECO:0000313" key="11">
    <source>
        <dbReference type="EMBL" id="WMS88992.1"/>
    </source>
</evidence>
<evidence type="ECO:0000256" key="4">
    <source>
        <dbReference type="ARBA" id="ARBA00022490"/>
    </source>
</evidence>
<gene>
    <name evidence="11" type="primary">tsaE</name>
    <name evidence="11" type="ORF">Q9312_08765</name>
</gene>
<dbReference type="SUPFAM" id="SSF52540">
    <property type="entry name" value="P-loop containing nucleoside triphosphate hydrolases"/>
    <property type="match status" value="1"/>
</dbReference>
<evidence type="ECO:0000256" key="6">
    <source>
        <dbReference type="ARBA" id="ARBA00022723"/>
    </source>
</evidence>
<keyword evidence="7" id="KW-0547">Nucleotide-binding</keyword>
<dbReference type="InterPro" id="IPR027417">
    <property type="entry name" value="P-loop_NTPase"/>
</dbReference>
<protein>
    <recommendedName>
        <fullName evidence="3">tRNA threonylcarbamoyladenosine biosynthesis protein TsaE</fullName>
    </recommendedName>
    <alternativeName>
        <fullName evidence="10">t(6)A37 threonylcarbamoyladenosine biosynthesis protein TsaE</fullName>
    </alternativeName>
</protein>
<comment type="similarity">
    <text evidence="2">Belongs to the TsaE family.</text>
</comment>
<keyword evidence="5" id="KW-0819">tRNA processing</keyword>
<dbReference type="GO" id="GO:0046872">
    <property type="term" value="F:metal ion binding"/>
    <property type="evidence" value="ECO:0007669"/>
    <property type="project" value="UniProtKB-KW"/>
</dbReference>
<dbReference type="GO" id="GO:0005524">
    <property type="term" value="F:ATP binding"/>
    <property type="evidence" value="ECO:0007669"/>
    <property type="project" value="UniProtKB-KW"/>
</dbReference>
<organism evidence="11 12">
    <name type="scientific">Pleionea litopenaei</name>
    <dbReference type="NCBI Taxonomy" id="3070815"/>
    <lineage>
        <taxon>Bacteria</taxon>
        <taxon>Pseudomonadati</taxon>
        <taxon>Pseudomonadota</taxon>
        <taxon>Gammaproteobacteria</taxon>
        <taxon>Oceanospirillales</taxon>
        <taxon>Pleioneaceae</taxon>
        <taxon>Pleionea</taxon>
    </lineage>
</organism>
<dbReference type="KEGG" id="plei:Q9312_08765"/>
<dbReference type="AlphaFoldDB" id="A0AA51RWQ7"/>
<evidence type="ECO:0000256" key="3">
    <source>
        <dbReference type="ARBA" id="ARBA00019010"/>
    </source>
</evidence>
<keyword evidence="6" id="KW-0479">Metal-binding</keyword>
<dbReference type="InterPro" id="IPR003442">
    <property type="entry name" value="T6A_TsaE"/>
</dbReference>
<reference evidence="11 12" key="1">
    <citation type="submission" date="2023-08" db="EMBL/GenBank/DDBJ databases">
        <title>Pleionea litopenaei sp. nov., isolated from stomach of juvenile Litopenaeus vannamei.</title>
        <authorList>
            <person name="Rho A.M."/>
            <person name="Hwang C.Y."/>
        </authorList>
    </citation>
    <scope>NUCLEOTIDE SEQUENCE [LARGE SCALE GENOMIC DNA]</scope>
    <source>
        <strain evidence="11 12">HL-JVS1</strain>
    </source>
</reference>
<dbReference type="NCBIfam" id="TIGR00150">
    <property type="entry name" value="T6A_YjeE"/>
    <property type="match status" value="1"/>
</dbReference>
<evidence type="ECO:0000256" key="2">
    <source>
        <dbReference type="ARBA" id="ARBA00007599"/>
    </source>
</evidence>
<dbReference type="PANTHER" id="PTHR33540:SF2">
    <property type="entry name" value="TRNA THREONYLCARBAMOYLADENOSINE BIOSYNTHESIS PROTEIN TSAE"/>
    <property type="match status" value="1"/>
</dbReference>
<evidence type="ECO:0000256" key="9">
    <source>
        <dbReference type="ARBA" id="ARBA00022842"/>
    </source>
</evidence>
<accession>A0AA51RWQ7</accession>
<evidence type="ECO:0000256" key="1">
    <source>
        <dbReference type="ARBA" id="ARBA00004496"/>
    </source>
</evidence>
<evidence type="ECO:0000256" key="5">
    <source>
        <dbReference type="ARBA" id="ARBA00022694"/>
    </source>
</evidence>
<dbReference type="RefSeq" id="WP_309204221.1">
    <property type="nucleotide sequence ID" value="NZ_CP133548.1"/>
</dbReference>
<dbReference type="PANTHER" id="PTHR33540">
    <property type="entry name" value="TRNA THREONYLCARBAMOYLADENOSINE BIOSYNTHESIS PROTEIN TSAE"/>
    <property type="match status" value="1"/>
</dbReference>
<dbReference type="Pfam" id="PF02367">
    <property type="entry name" value="TsaE"/>
    <property type="match status" value="1"/>
</dbReference>
<sequence>MTTVLLHDETDTLAFGGLLGAELKGRQTLVFLNGDLGAGKTTLVRGVLRGVGFQGSTKSPTYTLVEPYELDGWVVYHFDLYRISDPEELEFIGVDEYLNQPNAASLIEWPERGAGWLPEPELVINLAYLSRGRELTMTGDSELIQHITQRWERRLSSESAEQS</sequence>
<evidence type="ECO:0000256" key="8">
    <source>
        <dbReference type="ARBA" id="ARBA00022840"/>
    </source>
</evidence>
<dbReference type="Proteomes" id="UP001239782">
    <property type="component" value="Chromosome"/>
</dbReference>
<evidence type="ECO:0000313" key="12">
    <source>
        <dbReference type="Proteomes" id="UP001239782"/>
    </source>
</evidence>
<comment type="subcellular location">
    <subcellularLocation>
        <location evidence="1">Cytoplasm</location>
    </subcellularLocation>
</comment>
<dbReference type="GO" id="GO:0002949">
    <property type="term" value="P:tRNA threonylcarbamoyladenosine modification"/>
    <property type="evidence" value="ECO:0007669"/>
    <property type="project" value="InterPro"/>
</dbReference>
<name>A0AA51RWQ7_9GAMM</name>